<gene>
    <name evidence="2" type="ORF">H2LOC_017155</name>
</gene>
<dbReference type="PANTHER" id="PTHR36152">
    <property type="entry name" value="CYTOPLASMIC PROTEIN-RELATED"/>
    <property type="match status" value="1"/>
</dbReference>
<dbReference type="Gene3D" id="2.30.110.20">
    <property type="entry name" value="Hcp1-like"/>
    <property type="match status" value="1"/>
</dbReference>
<sequence>MGTTNYTLQIESVRGETKRNGKTDLIEVLGFEYGVSAGHFQGEAGHKRRSYTNVRFTKLTDRSSVTIQQMLAQNSKIRQATLSLTKSGGDEPLVYYKVVLKDGFFTSFKIRGEDAADEYASMPREEFEISFRRIEIEYEEQSEKGVKGGSVSFADDIATNE</sequence>
<protein>
    <recommendedName>
        <fullName evidence="4">Type VI secretion system tube protein Hcp</fullName>
    </recommendedName>
</protein>
<dbReference type="Proteomes" id="UP000309061">
    <property type="component" value="Chromosome"/>
</dbReference>
<dbReference type="AlphaFoldDB" id="A0A6B8KG30"/>
<reference evidence="2 3" key="1">
    <citation type="submission" date="2019-11" db="EMBL/GenBank/DDBJ databases">
        <title>The genome sequence of Methylocystis heyeri.</title>
        <authorList>
            <person name="Oshkin I.Y."/>
            <person name="Miroshnikov K."/>
            <person name="Dedysh S.N."/>
        </authorList>
    </citation>
    <scope>NUCLEOTIDE SEQUENCE [LARGE SCALE GENOMIC DNA]</scope>
    <source>
        <strain evidence="2 3">H2</strain>
    </source>
</reference>
<dbReference type="PANTHER" id="PTHR36152:SF1">
    <property type="entry name" value="UBIQUITIN-LIKE DOMAIN-CONTAINING PROTEIN"/>
    <property type="match status" value="1"/>
</dbReference>
<dbReference type="InterPro" id="IPR036624">
    <property type="entry name" value="Hcp1-lik_sf"/>
</dbReference>
<dbReference type="OrthoDB" id="4865570at2"/>
<dbReference type="InterPro" id="IPR053165">
    <property type="entry name" value="HSI-I_assembly_Hcp1"/>
</dbReference>
<dbReference type="KEGG" id="mhey:H2LOC_017155"/>
<dbReference type="Pfam" id="PF05638">
    <property type="entry name" value="T6SS_HCP"/>
    <property type="match status" value="1"/>
</dbReference>
<dbReference type="RefSeq" id="WP_136497473.1">
    <property type="nucleotide sequence ID" value="NZ_CP046052.1"/>
</dbReference>
<evidence type="ECO:0008006" key="4">
    <source>
        <dbReference type="Google" id="ProtNLM"/>
    </source>
</evidence>
<keyword evidence="3" id="KW-1185">Reference proteome</keyword>
<evidence type="ECO:0000256" key="1">
    <source>
        <dbReference type="SAM" id="MobiDB-lite"/>
    </source>
</evidence>
<evidence type="ECO:0000313" key="2">
    <source>
        <dbReference type="EMBL" id="QGM47276.1"/>
    </source>
</evidence>
<feature type="region of interest" description="Disordered" evidence="1">
    <location>
        <begin position="142"/>
        <end position="161"/>
    </location>
</feature>
<organism evidence="2 3">
    <name type="scientific">Methylocystis heyeri</name>
    <dbReference type="NCBI Taxonomy" id="391905"/>
    <lineage>
        <taxon>Bacteria</taxon>
        <taxon>Pseudomonadati</taxon>
        <taxon>Pseudomonadota</taxon>
        <taxon>Alphaproteobacteria</taxon>
        <taxon>Hyphomicrobiales</taxon>
        <taxon>Methylocystaceae</taxon>
        <taxon>Methylocystis</taxon>
    </lineage>
</organism>
<dbReference type="SUPFAM" id="SSF141452">
    <property type="entry name" value="Hcp1-like"/>
    <property type="match status" value="1"/>
</dbReference>
<accession>A0A6B8KG30</accession>
<evidence type="ECO:0000313" key="3">
    <source>
        <dbReference type="Proteomes" id="UP000309061"/>
    </source>
</evidence>
<dbReference type="EMBL" id="CP046052">
    <property type="protein sequence ID" value="QGM47276.1"/>
    <property type="molecule type" value="Genomic_DNA"/>
</dbReference>
<name>A0A6B8KG30_9HYPH</name>
<proteinExistence type="predicted"/>
<dbReference type="InterPro" id="IPR008514">
    <property type="entry name" value="T6SS_Hcp"/>
</dbReference>